<sequence>MNTLSYPRLLLATTGGLGCIFAFFAWHNTINQSTFLARKTLHMLLVAGLILGLCLSFCIKKRDKDKRIHGIMSNIKLYAGSVLIVAIFSYILLSTVVWLLPGTTSTYTATSEYSARSRNDCSGAYVDDPDLKRRIKVCEPAGDYFDGGTLRVTKRSNALGMTVVHAVIKY</sequence>
<dbReference type="RefSeq" id="WP_038628545.1">
    <property type="nucleotide sequence ID" value="NZ_CAXOMJ010000013.1"/>
</dbReference>
<feature type="transmembrane region" description="Helical" evidence="1">
    <location>
        <begin position="40"/>
        <end position="59"/>
    </location>
</feature>
<dbReference type="EMBL" id="CP026378">
    <property type="protein sequence ID" value="AUY24068.1"/>
    <property type="molecule type" value="Genomic_DNA"/>
</dbReference>
<keyword evidence="1" id="KW-0812">Transmembrane</keyword>
<keyword evidence="3" id="KW-1185">Reference proteome</keyword>
<feature type="transmembrane region" description="Helical" evidence="1">
    <location>
        <begin position="9"/>
        <end position="28"/>
    </location>
</feature>
<keyword evidence="1" id="KW-0472">Membrane</keyword>
<name>A0ABN5H985_9GAMM</name>
<reference evidence="2 3" key="1">
    <citation type="submission" date="2018-01" db="EMBL/GenBank/DDBJ databases">
        <title>Complete and assembled Genome of Pantoea calida DSM22759T.</title>
        <authorList>
            <person name="Stevens M.J.A."/>
            <person name="Zurfluh K."/>
            <person name="Stephan R."/>
        </authorList>
    </citation>
    <scope>NUCLEOTIDE SEQUENCE [LARGE SCALE GENOMIC DNA]</scope>
    <source>
        <strain evidence="2 3">DSM 22759</strain>
    </source>
</reference>
<evidence type="ECO:0000256" key="1">
    <source>
        <dbReference type="SAM" id="Phobius"/>
    </source>
</evidence>
<feature type="transmembrane region" description="Helical" evidence="1">
    <location>
        <begin position="80"/>
        <end position="100"/>
    </location>
</feature>
<dbReference type="Proteomes" id="UP000237673">
    <property type="component" value="Chromosome"/>
</dbReference>
<accession>A0ABN5H985</accession>
<dbReference type="GeneID" id="84632793"/>
<organism evidence="2 3">
    <name type="scientific">Mixta calida</name>
    <dbReference type="NCBI Taxonomy" id="665913"/>
    <lineage>
        <taxon>Bacteria</taxon>
        <taxon>Pseudomonadati</taxon>
        <taxon>Pseudomonadota</taxon>
        <taxon>Gammaproteobacteria</taxon>
        <taxon>Enterobacterales</taxon>
        <taxon>Erwiniaceae</taxon>
        <taxon>Mixta</taxon>
    </lineage>
</organism>
<evidence type="ECO:0000313" key="2">
    <source>
        <dbReference type="EMBL" id="AUY24068.1"/>
    </source>
</evidence>
<evidence type="ECO:0000313" key="3">
    <source>
        <dbReference type="Proteomes" id="UP000237673"/>
    </source>
</evidence>
<proteinExistence type="predicted"/>
<keyword evidence="1" id="KW-1133">Transmembrane helix</keyword>
<protein>
    <recommendedName>
        <fullName evidence="4">Transmembrane protein</fullName>
    </recommendedName>
</protein>
<evidence type="ECO:0008006" key="4">
    <source>
        <dbReference type="Google" id="ProtNLM"/>
    </source>
</evidence>
<gene>
    <name evidence="2" type="ORF">C2E16_03495</name>
</gene>